<dbReference type="InterPro" id="IPR013785">
    <property type="entry name" value="Aldolase_TIM"/>
</dbReference>
<reference evidence="14 15" key="1">
    <citation type="journal article" date="2016" name="Mol. Biol. Evol.">
        <title>Comparative Genomics of Early-Diverging Mushroom-Forming Fungi Provides Insights into the Origins of Lignocellulose Decay Capabilities.</title>
        <authorList>
            <person name="Nagy L.G."/>
            <person name="Riley R."/>
            <person name="Tritt A."/>
            <person name="Adam C."/>
            <person name="Daum C."/>
            <person name="Floudas D."/>
            <person name="Sun H."/>
            <person name="Yadav J.S."/>
            <person name="Pangilinan J."/>
            <person name="Larsson K.H."/>
            <person name="Matsuura K."/>
            <person name="Barry K."/>
            <person name="Labutti K."/>
            <person name="Kuo R."/>
            <person name="Ohm R.A."/>
            <person name="Bhattacharya S.S."/>
            <person name="Shirouzu T."/>
            <person name="Yoshinaga Y."/>
            <person name="Martin F.M."/>
            <person name="Grigoriev I.V."/>
            <person name="Hibbett D.S."/>
        </authorList>
    </citation>
    <scope>NUCLEOTIDE SEQUENCE [LARGE SCALE GENOMIC DNA]</scope>
    <source>
        <strain evidence="14 15">HHB10207 ss-3</strain>
    </source>
</reference>
<comment type="subcellular location">
    <subcellularLocation>
        <location evidence="1">Membrane</location>
    </subcellularLocation>
    <subcellularLocation>
        <location evidence="11">Mitochondrion inner membrane</location>
        <topology evidence="11">Single-pass membrane protein</topology>
    </subcellularLocation>
</comment>
<dbReference type="Proteomes" id="UP000076798">
    <property type="component" value="Unassembled WGS sequence"/>
</dbReference>
<dbReference type="UniPathway" id="UPA00070">
    <property type="reaction ID" value="UER00946"/>
</dbReference>
<evidence type="ECO:0000256" key="8">
    <source>
        <dbReference type="ARBA" id="ARBA00023002"/>
    </source>
</evidence>
<dbReference type="CDD" id="cd04738">
    <property type="entry name" value="DHOD_2_like"/>
    <property type="match status" value="1"/>
</dbReference>
<dbReference type="PANTHER" id="PTHR48109">
    <property type="entry name" value="DIHYDROOROTATE DEHYDROGENASE (QUINONE), MITOCHONDRIAL-RELATED"/>
    <property type="match status" value="1"/>
</dbReference>
<evidence type="ECO:0000256" key="7">
    <source>
        <dbReference type="ARBA" id="ARBA00022643"/>
    </source>
</evidence>
<keyword evidence="6 11" id="KW-0285">Flavoprotein</keyword>
<dbReference type="EMBL" id="KV428070">
    <property type="protein sequence ID" value="KZT38076.1"/>
    <property type="molecule type" value="Genomic_DNA"/>
</dbReference>
<feature type="domain" description="Dihydroorotate dehydrogenase catalytic" evidence="13">
    <location>
        <begin position="106"/>
        <end position="419"/>
    </location>
</feature>
<dbReference type="InterPro" id="IPR050074">
    <property type="entry name" value="DHO_dehydrogenase"/>
</dbReference>
<dbReference type="STRING" id="1314776.A0A166D2X8"/>
<proteinExistence type="inferred from homology"/>
<keyword evidence="7 11" id="KW-0288">FMN</keyword>
<comment type="catalytic activity">
    <reaction evidence="10 11">
        <text>(S)-dihydroorotate + a quinone = orotate + a quinol</text>
        <dbReference type="Rhea" id="RHEA:30187"/>
        <dbReference type="ChEBI" id="CHEBI:24646"/>
        <dbReference type="ChEBI" id="CHEBI:30839"/>
        <dbReference type="ChEBI" id="CHEBI:30864"/>
        <dbReference type="ChEBI" id="CHEBI:132124"/>
        <dbReference type="EC" id="1.3.5.2"/>
    </reaction>
</comment>
<evidence type="ECO:0000259" key="13">
    <source>
        <dbReference type="Pfam" id="PF01180"/>
    </source>
</evidence>
<dbReference type="InterPro" id="IPR001295">
    <property type="entry name" value="Dihydroorotate_DH_CS"/>
</dbReference>
<evidence type="ECO:0000256" key="12">
    <source>
        <dbReference type="SAM" id="MobiDB-lite"/>
    </source>
</evidence>
<name>A0A166D2X8_9AGAM</name>
<evidence type="ECO:0000313" key="14">
    <source>
        <dbReference type="EMBL" id="KZT38076.1"/>
    </source>
</evidence>
<dbReference type="Pfam" id="PF01180">
    <property type="entry name" value="DHO_dh"/>
    <property type="match status" value="1"/>
</dbReference>
<protein>
    <recommendedName>
        <fullName evidence="5 11">Dihydroorotate dehydrogenase (quinone), mitochondrial</fullName>
        <shortName evidence="11">DHOdehase</shortName>
        <ecNumber evidence="4 11">1.3.5.2</ecNumber>
    </recommendedName>
</protein>
<evidence type="ECO:0000256" key="5">
    <source>
        <dbReference type="ARBA" id="ARBA00017599"/>
    </source>
</evidence>
<dbReference type="GO" id="GO:0006207">
    <property type="term" value="P:'de novo' pyrimidine nucleobase biosynthetic process"/>
    <property type="evidence" value="ECO:0007669"/>
    <property type="project" value="InterPro"/>
</dbReference>
<keyword evidence="11" id="KW-0496">Mitochondrion</keyword>
<feature type="region of interest" description="Disordered" evidence="12">
    <location>
        <begin position="1"/>
        <end position="31"/>
    </location>
</feature>
<accession>A0A166D2X8</accession>
<evidence type="ECO:0000256" key="11">
    <source>
        <dbReference type="RuleBase" id="RU361255"/>
    </source>
</evidence>
<evidence type="ECO:0000256" key="4">
    <source>
        <dbReference type="ARBA" id="ARBA00012791"/>
    </source>
</evidence>
<comment type="pathway">
    <text evidence="2 11">Pyrimidine metabolism; UMP biosynthesis via de novo pathway; orotate from (S)-dihydroorotate (quinone route): step 1/1.</text>
</comment>
<gene>
    <name evidence="14" type="ORF">SISSUDRAFT_1070960</name>
</gene>
<dbReference type="Gene3D" id="3.20.20.70">
    <property type="entry name" value="Aldolase class I"/>
    <property type="match status" value="1"/>
</dbReference>
<comment type="cofactor">
    <cofactor evidence="11">
        <name>FMN</name>
        <dbReference type="ChEBI" id="CHEBI:58210"/>
    </cofactor>
    <text evidence="11">Binds 1 FMN per subunit.</text>
</comment>
<keyword evidence="11" id="KW-0999">Mitochondrion inner membrane</keyword>
<dbReference type="PROSITE" id="PS00912">
    <property type="entry name" value="DHODEHASE_2"/>
    <property type="match status" value="1"/>
</dbReference>
<evidence type="ECO:0000256" key="1">
    <source>
        <dbReference type="ARBA" id="ARBA00004370"/>
    </source>
</evidence>
<dbReference type="AlphaFoldDB" id="A0A166D2X8"/>
<comment type="similarity">
    <text evidence="3 11">Belongs to the dihydroorotate dehydrogenase family. Type 2 subfamily.</text>
</comment>
<evidence type="ECO:0000256" key="6">
    <source>
        <dbReference type="ARBA" id="ARBA00022630"/>
    </source>
</evidence>
<feature type="compositionally biased region" description="Polar residues" evidence="12">
    <location>
        <begin position="14"/>
        <end position="24"/>
    </location>
</feature>
<dbReference type="NCBIfam" id="TIGR01036">
    <property type="entry name" value="pyrD_sub2"/>
    <property type="match status" value="1"/>
</dbReference>
<keyword evidence="8 11" id="KW-0560">Oxidoreductase</keyword>
<dbReference type="GO" id="GO:0106430">
    <property type="term" value="F:dihydroorotate dehydrogenase (quinone) activity"/>
    <property type="evidence" value="ECO:0007669"/>
    <property type="project" value="UniProtKB-EC"/>
</dbReference>
<dbReference type="OrthoDB" id="14784at2759"/>
<sequence length="485" mass="52771">MSMLGFNHGLKTAARNSSRTQPQRTLFGRAAKPARPLRRATTAVLILGTGAILIPYYLDARSALHSYVLTPLLRNLLDSEDSHKVAVKVLSSGIAPKDVGEDDERLAVKLWDHVISNPIGLAAGFDKNGEAIDGLFDLGFSWVEIGSVTPKPQPGNPRPRVFHLPADQALINRYGFPSDGSQTVLERLQKRIRDYVSYYHPSFDIQKDPASLRKGQLLAVNLGKNKASPTDSIEDFLGGIRTFGPLADAVVINVSSPNTPGLRSLQSEKKIEQLITSAVSERNKLPGRKPRLLIKLAPDLTEHELEDIASAIGTAPPIDGVIVSNTTIQRPAGLISDNRSEIGGLSGPPLFPLSLKALKKLRSLLPESILLIGCGGISSGSDALEYAKSGASFVQIYTSFGYGGAGTVRRIKDQILEELRREGKTWSEVSSEAAKKLSAKGFPKQMSTRTADLGKDLRELTVESVLKEAEHLKRLLEDFEKRLEH</sequence>
<evidence type="ECO:0000256" key="9">
    <source>
        <dbReference type="ARBA" id="ARBA00023136"/>
    </source>
</evidence>
<evidence type="ECO:0000313" key="15">
    <source>
        <dbReference type="Proteomes" id="UP000076798"/>
    </source>
</evidence>
<evidence type="ECO:0000256" key="2">
    <source>
        <dbReference type="ARBA" id="ARBA00005161"/>
    </source>
</evidence>
<dbReference type="GO" id="GO:0044205">
    <property type="term" value="P:'de novo' UMP biosynthetic process"/>
    <property type="evidence" value="ECO:0007669"/>
    <property type="project" value="UniProtKB-UniPathway"/>
</dbReference>
<dbReference type="PROSITE" id="PS00911">
    <property type="entry name" value="DHODEHASE_1"/>
    <property type="match status" value="1"/>
</dbReference>
<dbReference type="EC" id="1.3.5.2" evidence="4 11"/>
<dbReference type="GO" id="GO:0005743">
    <property type="term" value="C:mitochondrial inner membrane"/>
    <property type="evidence" value="ECO:0007669"/>
    <property type="project" value="UniProtKB-SubCell"/>
</dbReference>
<keyword evidence="15" id="KW-1185">Reference proteome</keyword>
<organism evidence="14 15">
    <name type="scientific">Sistotremastrum suecicum HHB10207 ss-3</name>
    <dbReference type="NCBI Taxonomy" id="1314776"/>
    <lineage>
        <taxon>Eukaryota</taxon>
        <taxon>Fungi</taxon>
        <taxon>Dikarya</taxon>
        <taxon>Basidiomycota</taxon>
        <taxon>Agaricomycotina</taxon>
        <taxon>Agaricomycetes</taxon>
        <taxon>Sistotremastrales</taxon>
        <taxon>Sistotremastraceae</taxon>
        <taxon>Sistotremastrum</taxon>
    </lineage>
</organism>
<keyword evidence="9" id="KW-0472">Membrane</keyword>
<evidence type="ECO:0000256" key="3">
    <source>
        <dbReference type="ARBA" id="ARBA00005359"/>
    </source>
</evidence>
<evidence type="ECO:0000256" key="10">
    <source>
        <dbReference type="ARBA" id="ARBA00048639"/>
    </source>
</evidence>
<dbReference type="SUPFAM" id="SSF51395">
    <property type="entry name" value="FMN-linked oxidoreductases"/>
    <property type="match status" value="1"/>
</dbReference>
<dbReference type="PANTHER" id="PTHR48109:SF4">
    <property type="entry name" value="DIHYDROOROTATE DEHYDROGENASE (QUINONE), MITOCHONDRIAL"/>
    <property type="match status" value="1"/>
</dbReference>
<dbReference type="NCBIfam" id="NF003652">
    <property type="entry name" value="PRK05286.2-5"/>
    <property type="match status" value="1"/>
</dbReference>
<dbReference type="InterPro" id="IPR005719">
    <property type="entry name" value="Dihydroorotate_DH_2"/>
</dbReference>
<dbReference type="InterPro" id="IPR005720">
    <property type="entry name" value="Dihydroorotate_DH_cat"/>
</dbReference>